<dbReference type="InterPro" id="IPR029063">
    <property type="entry name" value="SAM-dependent_MTases_sf"/>
</dbReference>
<comment type="caution">
    <text evidence="3">The sequence shown here is derived from an EMBL/GenBank/DDBJ whole genome shotgun (WGS) entry which is preliminary data.</text>
</comment>
<organism evidence="3 4">
    <name type="scientific">Ornithinibacillus caprae</name>
    <dbReference type="NCBI Taxonomy" id="2678566"/>
    <lineage>
        <taxon>Bacteria</taxon>
        <taxon>Bacillati</taxon>
        <taxon>Bacillota</taxon>
        <taxon>Bacilli</taxon>
        <taxon>Bacillales</taxon>
        <taxon>Bacillaceae</taxon>
        <taxon>Ornithinibacillus</taxon>
    </lineage>
</organism>
<keyword evidence="4" id="KW-1185">Reference proteome</keyword>
<evidence type="ECO:0000313" key="4">
    <source>
        <dbReference type="Proteomes" id="UP000469125"/>
    </source>
</evidence>
<keyword evidence="1 3" id="KW-0808">Transferase</keyword>
<dbReference type="SUPFAM" id="SSF53335">
    <property type="entry name" value="S-adenosyl-L-methionine-dependent methyltransferases"/>
    <property type="match status" value="1"/>
</dbReference>
<dbReference type="Pfam" id="PF13649">
    <property type="entry name" value="Methyltransf_25"/>
    <property type="match status" value="1"/>
</dbReference>
<dbReference type="AlphaFoldDB" id="A0A6N8FFL1"/>
<protein>
    <submittedName>
        <fullName evidence="3">Methyltransferase domain-containing protein</fullName>
    </submittedName>
</protein>
<name>A0A6N8FFL1_9BACI</name>
<dbReference type="GO" id="GO:0008168">
    <property type="term" value="F:methyltransferase activity"/>
    <property type="evidence" value="ECO:0007669"/>
    <property type="project" value="UniProtKB-KW"/>
</dbReference>
<dbReference type="Gene3D" id="3.40.50.150">
    <property type="entry name" value="Vaccinia Virus protein VP39"/>
    <property type="match status" value="1"/>
</dbReference>
<accession>A0A6N8FFL1</accession>
<evidence type="ECO:0000256" key="1">
    <source>
        <dbReference type="ARBA" id="ARBA00022679"/>
    </source>
</evidence>
<reference evidence="3 4" key="1">
    <citation type="submission" date="2019-11" db="EMBL/GenBank/DDBJ databases">
        <authorList>
            <person name="Li X."/>
        </authorList>
    </citation>
    <scope>NUCLEOTIDE SEQUENCE [LARGE SCALE GENOMIC DNA]</scope>
    <source>
        <strain evidence="3 4">L9</strain>
    </source>
</reference>
<dbReference type="Proteomes" id="UP000469125">
    <property type="component" value="Unassembled WGS sequence"/>
</dbReference>
<dbReference type="InterPro" id="IPR041698">
    <property type="entry name" value="Methyltransf_25"/>
</dbReference>
<evidence type="ECO:0000313" key="3">
    <source>
        <dbReference type="EMBL" id="MUK87991.1"/>
    </source>
</evidence>
<sequence>MDNFEEYDDPVLYDLENDMYTEDINFLSKWLEHTKGPIIDIACGTGRVTIPLAKKGHRMVGIDAHSGMLDEAKRKSKNLNLSIEWQKQDCTDLNLDLKSNLIFTVGNSFQHFLTNEAQDSLLKSIHRHLDEKGVFILNTRFPSKDELLQTEDEEFWRSYEDPKTKQIIDVYTLSNYDSLNQIQKYTTIRRSRGGDEETTNEKVTNIQLRYVYPKEMERLLNQHGFNIVEIYEDWHGTPISNQSKQMIYVCKKG</sequence>
<dbReference type="Gene3D" id="2.20.25.110">
    <property type="entry name" value="S-adenosyl-L-methionine-dependent methyltransferases"/>
    <property type="match status" value="1"/>
</dbReference>
<dbReference type="RefSeq" id="WP_155667978.1">
    <property type="nucleotide sequence ID" value="NZ_WOCA01000003.1"/>
</dbReference>
<keyword evidence="3" id="KW-0489">Methyltransferase</keyword>
<dbReference type="EMBL" id="WOCA01000003">
    <property type="protein sequence ID" value="MUK87991.1"/>
    <property type="molecule type" value="Genomic_DNA"/>
</dbReference>
<dbReference type="CDD" id="cd02440">
    <property type="entry name" value="AdoMet_MTases"/>
    <property type="match status" value="1"/>
</dbReference>
<feature type="domain" description="Methyltransferase" evidence="2">
    <location>
        <begin position="38"/>
        <end position="133"/>
    </location>
</feature>
<dbReference type="PANTHER" id="PTHR43861">
    <property type="entry name" value="TRANS-ACONITATE 2-METHYLTRANSFERASE-RELATED"/>
    <property type="match status" value="1"/>
</dbReference>
<dbReference type="GO" id="GO:0032259">
    <property type="term" value="P:methylation"/>
    <property type="evidence" value="ECO:0007669"/>
    <property type="project" value="UniProtKB-KW"/>
</dbReference>
<proteinExistence type="predicted"/>
<gene>
    <name evidence="3" type="ORF">GMD78_06210</name>
</gene>
<evidence type="ECO:0000259" key="2">
    <source>
        <dbReference type="Pfam" id="PF13649"/>
    </source>
</evidence>